<evidence type="ECO:0000313" key="2">
    <source>
        <dbReference type="Proteomes" id="UP000266841"/>
    </source>
</evidence>
<reference evidence="1 2" key="1">
    <citation type="journal article" date="2012" name="Genome Biol.">
        <title>Genome and low-iron response of an oceanic diatom adapted to chronic iron limitation.</title>
        <authorList>
            <person name="Lommer M."/>
            <person name="Specht M."/>
            <person name="Roy A.S."/>
            <person name="Kraemer L."/>
            <person name="Andreson R."/>
            <person name="Gutowska M.A."/>
            <person name="Wolf J."/>
            <person name="Bergner S.V."/>
            <person name="Schilhabel M.B."/>
            <person name="Klostermeier U.C."/>
            <person name="Beiko R.G."/>
            <person name="Rosenstiel P."/>
            <person name="Hippler M."/>
            <person name="Laroche J."/>
        </authorList>
    </citation>
    <scope>NUCLEOTIDE SEQUENCE [LARGE SCALE GENOMIC DNA]</scope>
    <source>
        <strain evidence="1 2">CCMP1005</strain>
    </source>
</reference>
<accession>K0RLI3</accession>
<name>K0RLI3_THAOC</name>
<protein>
    <recommendedName>
        <fullName evidence="3">RING-type domain-containing protein</fullName>
    </recommendedName>
</protein>
<evidence type="ECO:0008006" key="3">
    <source>
        <dbReference type="Google" id="ProtNLM"/>
    </source>
</evidence>
<organism evidence="1 2">
    <name type="scientific">Thalassiosira oceanica</name>
    <name type="common">Marine diatom</name>
    <dbReference type="NCBI Taxonomy" id="159749"/>
    <lineage>
        <taxon>Eukaryota</taxon>
        <taxon>Sar</taxon>
        <taxon>Stramenopiles</taxon>
        <taxon>Ochrophyta</taxon>
        <taxon>Bacillariophyta</taxon>
        <taxon>Coscinodiscophyceae</taxon>
        <taxon>Thalassiosirophycidae</taxon>
        <taxon>Thalassiosirales</taxon>
        <taxon>Thalassiosiraceae</taxon>
        <taxon>Thalassiosira</taxon>
    </lineage>
</organism>
<proteinExistence type="predicted"/>
<dbReference type="AlphaFoldDB" id="K0RLI3"/>
<dbReference type="InterPro" id="IPR011990">
    <property type="entry name" value="TPR-like_helical_dom_sf"/>
</dbReference>
<dbReference type="EMBL" id="AGNL01036475">
    <property type="protein sequence ID" value="EJK54045.1"/>
    <property type="molecule type" value="Genomic_DNA"/>
</dbReference>
<keyword evidence="2" id="KW-1185">Reference proteome</keyword>
<comment type="caution">
    <text evidence="1">The sequence shown here is derived from an EMBL/GenBank/DDBJ whole genome shotgun (WGS) entry which is preliminary data.</text>
</comment>
<dbReference type="Gene3D" id="1.25.40.10">
    <property type="entry name" value="Tetratricopeptide repeat domain"/>
    <property type="match status" value="1"/>
</dbReference>
<sequence length="355" mass="40539">MRDSFRVKPGDPCYGDQQVTAFFENLSQEMCRGMRENVEKKWAAADEEEKKVKAFEKKVMKCDFPKVVTPKPVKEDCGICCHRLPRKLTASAYLPCCGKEICKACWARNASFDAMNLSLFDFMPGSYEEKRVGQQNCPFCRSKVVMVPETKEENAFARDLLRQRVDEGKGRAMFELAKRFQEGDLLPRQEMHEQIDKGTYRIGEAERSGLDEVRAMELYRQAADSGFGEAYFEFARLARQADQHEAYLENIVKAAECGCPEAVEKLADLSFRKGLVSYAIPLYKFTALIGHGSECMKQLETIHEEGFLSSDDLKECREDYELAKKEMFSKEREAMAKVGGYTARDGSIIQCDQFM</sequence>
<dbReference type="InterPro" id="IPR013083">
    <property type="entry name" value="Znf_RING/FYVE/PHD"/>
</dbReference>
<dbReference type="SUPFAM" id="SSF81901">
    <property type="entry name" value="HCP-like"/>
    <property type="match status" value="1"/>
</dbReference>
<dbReference type="Gene3D" id="3.30.40.10">
    <property type="entry name" value="Zinc/RING finger domain, C3HC4 (zinc finger)"/>
    <property type="match status" value="1"/>
</dbReference>
<evidence type="ECO:0000313" key="1">
    <source>
        <dbReference type="EMBL" id="EJK54045.1"/>
    </source>
</evidence>
<gene>
    <name evidence="1" type="ORF">THAOC_26402</name>
</gene>
<dbReference type="Proteomes" id="UP000266841">
    <property type="component" value="Unassembled WGS sequence"/>
</dbReference>